<evidence type="ECO:0000313" key="2">
    <source>
        <dbReference type="Proteomes" id="UP000294963"/>
    </source>
</evidence>
<dbReference type="PANTHER" id="PTHR39166">
    <property type="entry name" value="BLL1166 PROTEIN"/>
    <property type="match status" value="1"/>
</dbReference>
<comment type="caution">
    <text evidence="1">The sequence shown here is derived from an EMBL/GenBank/DDBJ whole genome shotgun (WGS) entry which is preliminary data.</text>
</comment>
<dbReference type="Proteomes" id="UP000294963">
    <property type="component" value="Unassembled WGS sequence"/>
</dbReference>
<organism evidence="1 2">
    <name type="scientific">Acinetobacter calcoaceticus</name>
    <dbReference type="NCBI Taxonomy" id="471"/>
    <lineage>
        <taxon>Bacteria</taxon>
        <taxon>Pseudomonadati</taxon>
        <taxon>Pseudomonadota</taxon>
        <taxon>Gammaproteobacteria</taxon>
        <taxon>Moraxellales</taxon>
        <taxon>Moraxellaceae</taxon>
        <taxon>Acinetobacter</taxon>
        <taxon>Acinetobacter calcoaceticus/baumannii complex</taxon>
    </lineage>
</organism>
<reference evidence="1 2" key="1">
    <citation type="submission" date="2019-03" db="EMBL/GenBank/DDBJ databases">
        <title>Genomic analyses of the natural microbiome of Caenorhabditis elegans.</title>
        <authorList>
            <person name="Samuel B."/>
        </authorList>
    </citation>
    <scope>NUCLEOTIDE SEQUENCE [LARGE SCALE GENOMIC DNA]</scope>
    <source>
        <strain evidence="1 2">JUb89</strain>
    </source>
</reference>
<proteinExistence type="predicted"/>
<dbReference type="InterPro" id="IPR009267">
    <property type="entry name" value="NTP_transf_6"/>
</dbReference>
<accession>A0A4R1Y0X9</accession>
<dbReference type="AlphaFoldDB" id="A0A4R1Y0X9"/>
<sequence length="210" mass="23731">MKADDTDLDQFLQIVNTCPALMSRLKALSQLNPNAYLAAGVIRNLVWSRLHVQDYVLNGTEIDVIYHDTQQHDQVQQRLQQALSTQFPDHQWDVVNQAQVHHWYRDQHGAAIAPLMSIEHALSGWPETATAVALRMLADGGLEVVAPFGLKDLMGLILRWNPVLVSHATFVARLQEKQFLQRWPKLQLIQPVAAYGDGVITTRSQTTPQR</sequence>
<dbReference type="PANTHER" id="PTHR39166:SF1">
    <property type="entry name" value="BLL1166 PROTEIN"/>
    <property type="match status" value="1"/>
</dbReference>
<protein>
    <recommendedName>
        <fullName evidence="3">Nucleotidyltransferase-like protein</fullName>
    </recommendedName>
</protein>
<evidence type="ECO:0000313" key="1">
    <source>
        <dbReference type="EMBL" id="TCM68660.1"/>
    </source>
</evidence>
<name>A0A4R1Y0X9_ACICA</name>
<dbReference type="Pfam" id="PF06042">
    <property type="entry name" value="NTP_transf_6"/>
    <property type="match status" value="1"/>
</dbReference>
<evidence type="ECO:0008006" key="3">
    <source>
        <dbReference type="Google" id="ProtNLM"/>
    </source>
</evidence>
<gene>
    <name evidence="1" type="ORF">EC844_10436</name>
</gene>
<dbReference type="EMBL" id="SLVJ01000004">
    <property type="protein sequence ID" value="TCM68660.1"/>
    <property type="molecule type" value="Genomic_DNA"/>
</dbReference>
<keyword evidence="2" id="KW-1185">Reference proteome</keyword>